<dbReference type="Pfam" id="PF00295">
    <property type="entry name" value="Glyco_hydro_28"/>
    <property type="match status" value="1"/>
</dbReference>
<evidence type="ECO:0000313" key="15">
    <source>
        <dbReference type="Proteomes" id="UP000036987"/>
    </source>
</evidence>
<sequence>MASLQYQILVQLILFTKFCQAWTGKNDGAYSLRMRVLSVHRYGAKGDGTDATLAFKMTWMEACSSAAPVVFMVPWQGIYLLNPIVFSGPCKSIVIMKIQGSIIASSRSNWVATDRMHWILFKAVDNLHINGGGTITGNGQTWWTNSCKIDRSLVCTAAPTALTFYRCNNLNMNKLNIKDSQQIHVSIEQCSNVKISRLIITAPEKSPNTDGIHVGRTKNISIKRCIIRTGDDCISIVDGSMNVKVTELSCGPGHGISIGSLGAQNSYGYVSNVVVENAQLEGTTNGVRIKTWQGGRGYVKNITFRNINMRNVGNPIIIDQNYCDSRNPCKRQRKAVSVKNVVYKNIHGTSATPIAVKFDCSESVPCRGITLRNIYLTGGGSFCRNARSVKKSGYIVPATSC</sequence>
<protein>
    <recommendedName>
        <fullName evidence="3">endo-polygalacturonase</fullName>
        <ecNumber evidence="3">3.2.1.15</ecNumber>
    </recommendedName>
</protein>
<comment type="similarity">
    <text evidence="2 12">Belongs to the glycosyl hydrolase 28 family.</text>
</comment>
<dbReference type="InterPro" id="IPR000743">
    <property type="entry name" value="Glyco_hydro_28"/>
</dbReference>
<dbReference type="PANTHER" id="PTHR31375">
    <property type="match status" value="1"/>
</dbReference>
<dbReference type="EC" id="3.2.1.15" evidence="3"/>
<keyword evidence="9" id="KW-0961">Cell wall biogenesis/degradation</keyword>
<keyword evidence="5" id="KW-0964">Secreted</keyword>
<keyword evidence="15" id="KW-1185">Reference proteome</keyword>
<evidence type="ECO:0000256" key="2">
    <source>
        <dbReference type="ARBA" id="ARBA00008834"/>
    </source>
</evidence>
<feature type="signal peptide" evidence="13">
    <location>
        <begin position="1"/>
        <end position="21"/>
    </location>
</feature>
<comment type="caution">
    <text evidence="14">The sequence shown here is derived from an EMBL/GenBank/DDBJ whole genome shotgun (WGS) entry which is preliminary data.</text>
</comment>
<dbReference type="PROSITE" id="PS00502">
    <property type="entry name" value="POLYGALACTURONASE"/>
    <property type="match status" value="1"/>
</dbReference>
<dbReference type="InterPro" id="IPR011050">
    <property type="entry name" value="Pectin_lyase_fold/virulence"/>
</dbReference>
<keyword evidence="4" id="KW-0134">Cell wall</keyword>
<dbReference type="OrthoDB" id="635044at2759"/>
<evidence type="ECO:0000313" key="14">
    <source>
        <dbReference type="EMBL" id="KMZ61410.1"/>
    </source>
</evidence>
<dbReference type="SUPFAM" id="SSF51126">
    <property type="entry name" value="Pectin lyase-like"/>
    <property type="match status" value="1"/>
</dbReference>
<dbReference type="OMA" id="HSCKINP"/>
<keyword evidence="6 13" id="KW-0732">Signal</keyword>
<keyword evidence="7 12" id="KW-0378">Hydrolase</keyword>
<keyword evidence="8 12" id="KW-0326">Glycosidase</keyword>
<feature type="chain" id="PRO_5005527325" description="endo-polygalacturonase" evidence="13">
    <location>
        <begin position="22"/>
        <end position="401"/>
    </location>
</feature>
<evidence type="ECO:0000256" key="10">
    <source>
        <dbReference type="ARBA" id="ARBA00034074"/>
    </source>
</evidence>
<evidence type="ECO:0000256" key="6">
    <source>
        <dbReference type="ARBA" id="ARBA00022729"/>
    </source>
</evidence>
<name>A0A0K9NZL4_ZOSMR</name>
<dbReference type="GO" id="GO:0009901">
    <property type="term" value="P:anther dehiscence"/>
    <property type="evidence" value="ECO:0000318"/>
    <property type="project" value="GO_Central"/>
</dbReference>
<dbReference type="GO" id="GO:0009830">
    <property type="term" value="P:cell wall modification involved in abscission"/>
    <property type="evidence" value="ECO:0007669"/>
    <property type="project" value="UniProtKB-ARBA"/>
</dbReference>
<dbReference type="FunFam" id="2.160.20.10:FF:000028">
    <property type="entry name" value="Polygalacturonase QRT2"/>
    <property type="match status" value="1"/>
</dbReference>
<dbReference type="EMBL" id="LFYR01001488">
    <property type="protein sequence ID" value="KMZ61410.1"/>
    <property type="molecule type" value="Genomic_DNA"/>
</dbReference>
<dbReference type="SMART" id="SM00710">
    <property type="entry name" value="PbH1"/>
    <property type="match status" value="5"/>
</dbReference>
<dbReference type="STRING" id="29655.A0A0K9NZL4"/>
<dbReference type="Proteomes" id="UP000036987">
    <property type="component" value="Unassembled WGS sequence"/>
</dbReference>
<accession>A0A0K9NZL4</accession>
<evidence type="ECO:0000256" key="5">
    <source>
        <dbReference type="ARBA" id="ARBA00022525"/>
    </source>
</evidence>
<evidence type="ECO:0000256" key="12">
    <source>
        <dbReference type="RuleBase" id="RU361169"/>
    </source>
</evidence>
<gene>
    <name evidence="14" type="ORF">ZOSMA_52G00610</name>
</gene>
<evidence type="ECO:0000256" key="1">
    <source>
        <dbReference type="ARBA" id="ARBA00004191"/>
    </source>
</evidence>
<comment type="catalytic activity">
    <reaction evidence="10">
        <text>(1,4-alpha-D-galacturonosyl)n+m + H2O = (1,4-alpha-D-galacturonosyl)n + (1,4-alpha-D-galacturonosyl)m.</text>
        <dbReference type="EC" id="3.2.1.15"/>
    </reaction>
</comment>
<proteinExistence type="inferred from homology"/>
<feature type="active site" evidence="11">
    <location>
        <position position="254"/>
    </location>
</feature>
<dbReference type="GO" id="GO:0045490">
    <property type="term" value="P:pectin catabolic process"/>
    <property type="evidence" value="ECO:0000318"/>
    <property type="project" value="GO_Central"/>
</dbReference>
<organism evidence="14 15">
    <name type="scientific">Zostera marina</name>
    <name type="common">Eelgrass</name>
    <dbReference type="NCBI Taxonomy" id="29655"/>
    <lineage>
        <taxon>Eukaryota</taxon>
        <taxon>Viridiplantae</taxon>
        <taxon>Streptophyta</taxon>
        <taxon>Embryophyta</taxon>
        <taxon>Tracheophyta</taxon>
        <taxon>Spermatophyta</taxon>
        <taxon>Magnoliopsida</taxon>
        <taxon>Liliopsida</taxon>
        <taxon>Zosteraceae</taxon>
        <taxon>Zostera</taxon>
    </lineage>
</organism>
<dbReference type="GO" id="GO:0004650">
    <property type="term" value="F:polygalacturonase activity"/>
    <property type="evidence" value="ECO:0007669"/>
    <property type="project" value="UniProtKB-EC"/>
</dbReference>
<dbReference type="Gene3D" id="2.160.20.10">
    <property type="entry name" value="Single-stranded right-handed beta-helix, Pectin lyase-like"/>
    <property type="match status" value="1"/>
</dbReference>
<dbReference type="AlphaFoldDB" id="A0A0K9NZL4"/>
<evidence type="ECO:0000256" key="7">
    <source>
        <dbReference type="ARBA" id="ARBA00022801"/>
    </source>
</evidence>
<evidence type="ECO:0000256" key="3">
    <source>
        <dbReference type="ARBA" id="ARBA00012736"/>
    </source>
</evidence>
<reference evidence="15" key="1">
    <citation type="journal article" date="2016" name="Nature">
        <title>The genome of the seagrass Zostera marina reveals angiosperm adaptation to the sea.</title>
        <authorList>
            <person name="Olsen J.L."/>
            <person name="Rouze P."/>
            <person name="Verhelst B."/>
            <person name="Lin Y.-C."/>
            <person name="Bayer T."/>
            <person name="Collen J."/>
            <person name="Dattolo E."/>
            <person name="De Paoli E."/>
            <person name="Dittami S."/>
            <person name="Maumus F."/>
            <person name="Michel G."/>
            <person name="Kersting A."/>
            <person name="Lauritano C."/>
            <person name="Lohaus R."/>
            <person name="Toepel M."/>
            <person name="Tonon T."/>
            <person name="Vanneste K."/>
            <person name="Amirebrahimi M."/>
            <person name="Brakel J."/>
            <person name="Bostroem C."/>
            <person name="Chovatia M."/>
            <person name="Grimwood J."/>
            <person name="Jenkins J.W."/>
            <person name="Jueterbock A."/>
            <person name="Mraz A."/>
            <person name="Stam W.T."/>
            <person name="Tice H."/>
            <person name="Bornberg-Bauer E."/>
            <person name="Green P.J."/>
            <person name="Pearson G.A."/>
            <person name="Procaccini G."/>
            <person name="Duarte C.M."/>
            <person name="Schmutz J."/>
            <person name="Reusch T.B.H."/>
            <person name="Van de Peer Y."/>
        </authorList>
    </citation>
    <scope>NUCLEOTIDE SEQUENCE [LARGE SCALE GENOMIC DNA]</scope>
    <source>
        <strain evidence="15">cv. Finnish</strain>
    </source>
</reference>
<dbReference type="InterPro" id="IPR006626">
    <property type="entry name" value="PbH1"/>
</dbReference>
<evidence type="ECO:0000256" key="8">
    <source>
        <dbReference type="ARBA" id="ARBA00023295"/>
    </source>
</evidence>
<dbReference type="GO" id="GO:0010047">
    <property type="term" value="P:fruit dehiscence"/>
    <property type="evidence" value="ECO:0000318"/>
    <property type="project" value="GO_Central"/>
</dbReference>
<evidence type="ECO:0000256" key="11">
    <source>
        <dbReference type="PROSITE-ProRule" id="PRU10052"/>
    </source>
</evidence>
<comment type="subcellular location">
    <subcellularLocation>
        <location evidence="1">Secreted</location>
        <location evidence="1">Cell wall</location>
    </subcellularLocation>
</comment>
<evidence type="ECO:0000256" key="9">
    <source>
        <dbReference type="ARBA" id="ARBA00023316"/>
    </source>
</evidence>
<evidence type="ECO:0000256" key="4">
    <source>
        <dbReference type="ARBA" id="ARBA00022512"/>
    </source>
</evidence>
<dbReference type="InterPro" id="IPR012334">
    <property type="entry name" value="Pectin_lyas_fold"/>
</dbReference>
<evidence type="ECO:0000256" key="13">
    <source>
        <dbReference type="SAM" id="SignalP"/>
    </source>
</evidence>